<dbReference type="FunFam" id="3.30.1330.80:FF:000003">
    <property type="entry name" value="AT-hook motif nuclear-localized protein 1-like"/>
    <property type="match status" value="1"/>
</dbReference>
<feature type="domain" description="ACT" evidence="9">
    <location>
        <begin position="74"/>
        <end position="147"/>
    </location>
</feature>
<dbReference type="PANTHER" id="PTHR31096:SF6">
    <property type="entry name" value="ACT DOMAIN-CONTAINING PROTEIN ACR8"/>
    <property type="match status" value="1"/>
</dbReference>
<evidence type="ECO:0000256" key="1">
    <source>
        <dbReference type="ARBA" id="ARBA00004123"/>
    </source>
</evidence>
<feature type="domain" description="PPC" evidence="10">
    <location>
        <begin position="694"/>
        <end position="834"/>
    </location>
</feature>
<dbReference type="GO" id="GO:0005634">
    <property type="term" value="C:nucleus"/>
    <property type="evidence" value="ECO:0007669"/>
    <property type="project" value="UniProtKB-SubCell"/>
</dbReference>
<comment type="function">
    <text evidence="7">Binds amino acids.</text>
</comment>
<proteinExistence type="predicted"/>
<feature type="compositionally biased region" description="Basic and acidic residues" evidence="8">
    <location>
        <begin position="818"/>
        <end position="827"/>
    </location>
</feature>
<dbReference type="Proteomes" id="UP000325577">
    <property type="component" value="Linkage Group LG5"/>
</dbReference>
<feature type="compositionally biased region" description="Polar residues" evidence="8">
    <location>
        <begin position="865"/>
        <end position="880"/>
    </location>
</feature>
<evidence type="ECO:0000313" key="12">
    <source>
        <dbReference type="Proteomes" id="UP000325577"/>
    </source>
</evidence>
<dbReference type="Pfam" id="PF24931">
    <property type="entry name" value="ACT_ACR9_3rd"/>
    <property type="match status" value="1"/>
</dbReference>
<keyword evidence="5" id="KW-0804">Transcription</keyword>
<dbReference type="Gene3D" id="3.30.70.260">
    <property type="match status" value="1"/>
</dbReference>
<evidence type="ECO:0000256" key="7">
    <source>
        <dbReference type="RuleBase" id="RU369043"/>
    </source>
</evidence>
<gene>
    <name evidence="11" type="ORF">F0562_012969</name>
</gene>
<feature type="compositionally biased region" description="Low complexity" evidence="8">
    <location>
        <begin position="829"/>
        <end position="844"/>
    </location>
</feature>
<evidence type="ECO:0000256" key="5">
    <source>
        <dbReference type="ARBA" id="ARBA00023163"/>
    </source>
</evidence>
<dbReference type="CDD" id="cd04897">
    <property type="entry name" value="ACT_ACR_3"/>
    <property type="match status" value="1"/>
</dbReference>
<dbReference type="PROSITE" id="PS51671">
    <property type="entry name" value="ACT"/>
    <property type="match status" value="3"/>
</dbReference>
<feature type="compositionally biased region" description="Polar residues" evidence="8">
    <location>
        <begin position="588"/>
        <end position="600"/>
    </location>
</feature>
<dbReference type="InterPro" id="IPR040217">
    <property type="entry name" value="ACR1-12"/>
</dbReference>
<reference evidence="11 12" key="1">
    <citation type="submission" date="2019-09" db="EMBL/GenBank/DDBJ databases">
        <title>A chromosome-level genome assembly of the Chinese tupelo Nyssa sinensis.</title>
        <authorList>
            <person name="Yang X."/>
            <person name="Kang M."/>
            <person name="Yang Y."/>
            <person name="Xiong H."/>
            <person name="Wang M."/>
            <person name="Zhang Z."/>
            <person name="Wang Z."/>
            <person name="Wu H."/>
            <person name="Ma T."/>
            <person name="Liu J."/>
            <person name="Xi Z."/>
        </authorList>
    </citation>
    <scope>NUCLEOTIDE SEQUENCE [LARGE SCALE GENOMIC DNA]</scope>
    <source>
        <strain evidence="11">J267</strain>
        <tissue evidence="11">Leaf</tissue>
    </source>
</reference>
<dbReference type="CDD" id="cd04895">
    <property type="entry name" value="ACT_ACR_1"/>
    <property type="match status" value="1"/>
</dbReference>
<dbReference type="SUPFAM" id="SSF117856">
    <property type="entry name" value="AF0104/ALDC/Ptd012-like"/>
    <property type="match status" value="1"/>
</dbReference>
<evidence type="ECO:0000259" key="9">
    <source>
        <dbReference type="PROSITE" id="PS51671"/>
    </source>
</evidence>
<evidence type="ECO:0000313" key="11">
    <source>
        <dbReference type="EMBL" id="KAA8522296.1"/>
    </source>
</evidence>
<dbReference type="GO" id="GO:0003677">
    <property type="term" value="F:DNA binding"/>
    <property type="evidence" value="ECO:0007669"/>
    <property type="project" value="UniProtKB-KW"/>
</dbReference>
<evidence type="ECO:0000256" key="4">
    <source>
        <dbReference type="ARBA" id="ARBA00023125"/>
    </source>
</evidence>
<evidence type="ECO:0000259" key="10">
    <source>
        <dbReference type="PROSITE" id="PS51742"/>
    </source>
</evidence>
<feature type="compositionally biased region" description="Basic residues" evidence="8">
    <location>
        <begin position="623"/>
        <end position="632"/>
    </location>
</feature>
<dbReference type="InterPro" id="IPR005175">
    <property type="entry name" value="PPC_dom"/>
</dbReference>
<keyword evidence="2 7" id="KW-0677">Repeat</keyword>
<dbReference type="PANTHER" id="PTHR31096">
    <property type="entry name" value="ACT DOMAIN-CONTAINING PROTEIN ACR4-RELATED"/>
    <property type="match status" value="1"/>
</dbReference>
<dbReference type="InterPro" id="IPR002912">
    <property type="entry name" value="ACT_dom"/>
</dbReference>
<keyword evidence="12" id="KW-1185">Reference proteome</keyword>
<dbReference type="GO" id="GO:0016597">
    <property type="term" value="F:amino acid binding"/>
    <property type="evidence" value="ECO:0007669"/>
    <property type="project" value="UniProtKB-UniRule"/>
</dbReference>
<keyword evidence="3" id="KW-0805">Transcription regulation</keyword>
<feature type="domain" description="ACT" evidence="9">
    <location>
        <begin position="364"/>
        <end position="443"/>
    </location>
</feature>
<dbReference type="PROSITE" id="PS51742">
    <property type="entry name" value="PPC"/>
    <property type="match status" value="1"/>
</dbReference>
<dbReference type="AlphaFoldDB" id="A0A5J4ZWX7"/>
<feature type="compositionally biased region" description="Basic and acidic residues" evidence="8">
    <location>
        <begin position="492"/>
        <end position="503"/>
    </location>
</feature>
<dbReference type="CDD" id="cd04926">
    <property type="entry name" value="ACT_ACR_4"/>
    <property type="match status" value="1"/>
</dbReference>
<dbReference type="Pfam" id="PF03479">
    <property type="entry name" value="PCC"/>
    <property type="match status" value="1"/>
</dbReference>
<protein>
    <recommendedName>
        <fullName evidence="7">ACT domain-containing protein ACR</fullName>
    </recommendedName>
    <alternativeName>
        <fullName evidence="7">Protein ACT DOMAIN REPEATS</fullName>
    </alternativeName>
</protein>
<feature type="region of interest" description="Disordered" evidence="8">
    <location>
        <begin position="484"/>
        <end position="538"/>
    </location>
</feature>
<evidence type="ECO:0000256" key="8">
    <source>
        <dbReference type="SAM" id="MobiDB-lite"/>
    </source>
</evidence>
<keyword evidence="4" id="KW-0238">DNA-binding</keyword>
<dbReference type="SUPFAM" id="SSF55021">
    <property type="entry name" value="ACT-like"/>
    <property type="match status" value="3"/>
</dbReference>
<organism evidence="11 12">
    <name type="scientific">Nyssa sinensis</name>
    <dbReference type="NCBI Taxonomy" id="561372"/>
    <lineage>
        <taxon>Eukaryota</taxon>
        <taxon>Viridiplantae</taxon>
        <taxon>Streptophyta</taxon>
        <taxon>Embryophyta</taxon>
        <taxon>Tracheophyta</taxon>
        <taxon>Spermatophyta</taxon>
        <taxon>Magnoliopsida</taxon>
        <taxon>eudicotyledons</taxon>
        <taxon>Gunneridae</taxon>
        <taxon>Pentapetalae</taxon>
        <taxon>asterids</taxon>
        <taxon>Cornales</taxon>
        <taxon>Nyssaceae</taxon>
        <taxon>Nyssa</taxon>
    </lineage>
</organism>
<feature type="region of interest" description="Disordered" evidence="8">
    <location>
        <begin position="816"/>
        <end position="897"/>
    </location>
</feature>
<feature type="domain" description="ACT" evidence="9">
    <location>
        <begin position="155"/>
        <end position="239"/>
    </location>
</feature>
<evidence type="ECO:0000256" key="2">
    <source>
        <dbReference type="ARBA" id="ARBA00022737"/>
    </source>
</evidence>
<dbReference type="Gene3D" id="3.30.1330.80">
    <property type="entry name" value="Hypothetical protein, similar to alpha- acetolactate decarboxylase, domain 2"/>
    <property type="match status" value="1"/>
</dbReference>
<comment type="subcellular location">
    <subcellularLocation>
        <location evidence="1">Nucleus</location>
    </subcellularLocation>
</comment>
<keyword evidence="6" id="KW-0539">Nucleus</keyword>
<dbReference type="CDD" id="cd11378">
    <property type="entry name" value="DUF296"/>
    <property type="match status" value="1"/>
</dbReference>
<accession>A0A5J4ZWX7</accession>
<sequence length="897" mass="97441">MLERERPGKSTQRELLKGDLLVWCLVRSLLKKSNKEGETHMAWPAYLDEYEKLVIRMTTPRVMIDNAGSANATRVMIDSARKHGILLEAVQVLTDLNLSIKKAYISSDGRWFMDVFHVTDLNGNKLTDESVINYIEQSLGTIHFATSKCSHGLTALELTGTDRVGLLSEVFAVLSDLHCNVVDAKVWTHNGRIASLIYVKDCDSGSPIEDSQKIDRIEGRLRNVLKGDNDIRSAKISVSMEVTHMERRLHQMMFADRDYEQKPKTRTSDDSPIVSVQNCLERGYSVVNIQCKDRTKLLFDVVCTLTDMQYVVFHATINTAEDRAYLEFFIKHADGTPISSEAEKQRVILCLQAAIERRASEGVRLELCTADRQGLLAEVTRTFRENGLNVTRAEISTTMGTALNVFYVTDAVGNPADPNIIEAVRHKIGLSNLKVKELPLIYHQKAERDEPPVGVGGAVLLSLGSLGFTRDHIRSQTLRTLTPTEQRSVRSLSRDGEVEESHRSQSVLQGPQERDKKAQEAPPRFHQRDGSEVSEESESFFALVPNDTCQPMILMSFEMEGREGISSSAVTVVGSDAPSDYHVAPRTENPTQASGSTPAVTPQIGVAPPAPAPAPGVAGATTVKKKRGRPRKYGPDGMLTMALSPKPISSSAPPPVIDFSADKRGKVRPVGSASKHHAKMEVENLGDWVSCSVGANFTPHIITVNSGEDVTMKVISFSQQGPRAICILSANGVISSVTLRQPDSSGGTLTYEGRFEILSLTGSFMPTETGGIRNRSGGMSVSLASPDGRVVGGGVAGLLVAASPVQIVVGSFLAGNQHEQKPKKQKTESIITATPTAAIPISSAEMEEPYGGQGQRTSAAPKPNLLSSSSFRGDNWSSLPPDSRGKPTDINVPLPGS</sequence>
<feature type="region of interest" description="Disordered" evidence="8">
    <location>
        <begin position="576"/>
        <end position="637"/>
    </location>
</feature>
<name>A0A5J4ZWX7_9ASTE</name>
<dbReference type="CDD" id="cd04925">
    <property type="entry name" value="ACT_ACR_2"/>
    <property type="match status" value="1"/>
</dbReference>
<dbReference type="EMBL" id="CM018048">
    <property type="protein sequence ID" value="KAA8522296.1"/>
    <property type="molecule type" value="Genomic_DNA"/>
</dbReference>
<evidence type="ECO:0000256" key="3">
    <source>
        <dbReference type="ARBA" id="ARBA00023015"/>
    </source>
</evidence>
<evidence type="ECO:0000256" key="6">
    <source>
        <dbReference type="ARBA" id="ARBA00023242"/>
    </source>
</evidence>
<dbReference type="Pfam" id="PF01842">
    <property type="entry name" value="ACT"/>
    <property type="match status" value="2"/>
</dbReference>
<dbReference type="InterPro" id="IPR045865">
    <property type="entry name" value="ACT-like_dom_sf"/>
</dbReference>
<dbReference type="OrthoDB" id="2014829at2759"/>